<feature type="transmembrane region" description="Helical" evidence="7">
    <location>
        <begin position="717"/>
        <end position="734"/>
    </location>
</feature>
<feature type="transmembrane region" description="Helical" evidence="7">
    <location>
        <begin position="662"/>
        <end position="683"/>
    </location>
</feature>
<evidence type="ECO:0000256" key="7">
    <source>
        <dbReference type="SAM" id="Phobius"/>
    </source>
</evidence>
<keyword evidence="5 7" id="KW-0472">Membrane</keyword>
<feature type="compositionally biased region" description="Polar residues" evidence="6">
    <location>
        <begin position="814"/>
        <end position="828"/>
    </location>
</feature>
<organism evidence="9 10">
    <name type="scientific">Trichinella pseudospiralis</name>
    <name type="common">Parasitic roundworm</name>
    <dbReference type="NCBI Taxonomy" id="6337"/>
    <lineage>
        <taxon>Eukaryota</taxon>
        <taxon>Metazoa</taxon>
        <taxon>Ecdysozoa</taxon>
        <taxon>Nematoda</taxon>
        <taxon>Enoplea</taxon>
        <taxon>Dorylaimia</taxon>
        <taxon>Trichinellida</taxon>
        <taxon>Trichinellidae</taxon>
        <taxon>Trichinella</taxon>
    </lineage>
</organism>
<dbReference type="InterPro" id="IPR036938">
    <property type="entry name" value="PAP2/HPO_sf"/>
</dbReference>
<feature type="domain" description="Phosphatidic acid phosphatase type 2/haloperoxidase" evidence="8">
    <location>
        <begin position="588"/>
        <end position="735"/>
    </location>
</feature>
<evidence type="ECO:0000256" key="3">
    <source>
        <dbReference type="ARBA" id="ARBA00022692"/>
    </source>
</evidence>
<gene>
    <name evidence="9" type="primary">LPPR4</name>
    <name evidence="9" type="ORF">T4C_13520</name>
</gene>
<dbReference type="Pfam" id="PF01569">
    <property type="entry name" value="PAP2"/>
    <property type="match status" value="1"/>
</dbReference>
<dbReference type="GO" id="GO:0008195">
    <property type="term" value="F:phosphatidate phosphatase activity"/>
    <property type="evidence" value="ECO:0007669"/>
    <property type="project" value="TreeGrafter"/>
</dbReference>
<evidence type="ECO:0000256" key="4">
    <source>
        <dbReference type="ARBA" id="ARBA00022989"/>
    </source>
</evidence>
<dbReference type="PANTHER" id="PTHR10165:SF114">
    <property type="entry name" value="PHOSPHATIDIC ACID PHOSPHATASE TYPE 2_HALOPEROXIDASE DOMAIN-CONTAINING PROTEIN"/>
    <property type="match status" value="1"/>
</dbReference>
<keyword evidence="4 7" id="KW-1133">Transmembrane helix</keyword>
<dbReference type="GO" id="GO:0006644">
    <property type="term" value="P:phospholipid metabolic process"/>
    <property type="evidence" value="ECO:0007669"/>
    <property type="project" value="InterPro"/>
</dbReference>
<dbReference type="InterPro" id="IPR000326">
    <property type="entry name" value="PAP2/HPO"/>
</dbReference>
<comment type="caution">
    <text evidence="9">The sequence shown here is derived from an EMBL/GenBank/DDBJ whole genome shotgun (WGS) entry which is preliminary data.</text>
</comment>
<dbReference type="GO" id="GO:0007165">
    <property type="term" value="P:signal transduction"/>
    <property type="evidence" value="ECO:0007669"/>
    <property type="project" value="TreeGrafter"/>
</dbReference>
<proteinExistence type="inferred from homology"/>
<dbReference type="GO" id="GO:0046839">
    <property type="term" value="P:phospholipid dephosphorylation"/>
    <property type="evidence" value="ECO:0007669"/>
    <property type="project" value="TreeGrafter"/>
</dbReference>
<accession>A0A0V1J5A3</accession>
<feature type="region of interest" description="Disordered" evidence="6">
    <location>
        <begin position="788"/>
        <end position="839"/>
    </location>
</feature>
<feature type="compositionally biased region" description="Low complexity" evidence="6">
    <location>
        <begin position="788"/>
        <end position="798"/>
    </location>
</feature>
<reference evidence="9 10" key="1">
    <citation type="submission" date="2015-01" db="EMBL/GenBank/DDBJ databases">
        <title>Evolution of Trichinella species and genotypes.</title>
        <authorList>
            <person name="Korhonen P.K."/>
            <person name="Edoardo P."/>
            <person name="Giuseppe L.R."/>
            <person name="Gasser R.B."/>
        </authorList>
    </citation>
    <scope>NUCLEOTIDE SEQUENCE [LARGE SCALE GENOMIC DNA]</scope>
    <source>
        <strain evidence="9">ISS176</strain>
    </source>
</reference>
<keyword evidence="3 7" id="KW-0812">Transmembrane</keyword>
<feature type="compositionally biased region" description="Basic and acidic residues" evidence="6">
    <location>
        <begin position="801"/>
        <end position="813"/>
    </location>
</feature>
<feature type="transmembrane region" description="Helical" evidence="7">
    <location>
        <begin position="537"/>
        <end position="560"/>
    </location>
</feature>
<evidence type="ECO:0000313" key="10">
    <source>
        <dbReference type="Proteomes" id="UP000054826"/>
    </source>
</evidence>
<comment type="similarity">
    <text evidence="2">Belongs to the PA-phosphatase related phosphoesterase family.</text>
</comment>
<feature type="transmembrane region" description="Helical" evidence="7">
    <location>
        <begin position="584"/>
        <end position="605"/>
    </location>
</feature>
<evidence type="ECO:0000256" key="1">
    <source>
        <dbReference type="ARBA" id="ARBA00004141"/>
    </source>
</evidence>
<dbReference type="AlphaFoldDB" id="A0A0V1J5A3"/>
<dbReference type="Gene3D" id="1.20.144.10">
    <property type="entry name" value="Phosphatidic acid phosphatase type 2/haloperoxidase"/>
    <property type="match status" value="1"/>
</dbReference>
<dbReference type="SMART" id="SM00014">
    <property type="entry name" value="acidPPc"/>
    <property type="match status" value="1"/>
</dbReference>
<sequence length="839" mass="97031">MQPVSLSLLLVYSLRCNEKLKKQLFFQSLSTNIWVESFTQMQEPLNHLNNNNFPHKQRILASIYQMSAVTRNSPFGNDFTIDEPQRASRRRVSTSKLHLSSSNLICWNCNTENALQTMPDDHASIENDKLKASETGNLNMDSTVDSWLAPLFTNNNRISVSQEKKLILDSVIAMQHIDAERLDDLKEEIGDYDPRSIGVIDSPTFQRLLARCMKPANLQPSTLQGLLLMFALDVRKPRQVLYKPLLDYLKRIQIFSKENKSLIPECYENYANLERSEKYSSPYCKPSDVKLLADIKEALNKACAEDIDLTMLEKELNHIDPQNTSFLREKQIQDVLKRTKLQSTLQHILPRLLDRCELRADLRYDWKTFLQFLNEAQKAHHAEQNCTQVSESNQIKTEKLTMQNCQKSRRWVPLSKTRIIIQQYNDLHQLGFDSKYIRRILQFSKMSMPPSRAQSEVLSASQYGATMNQQTPRVNYFIIPIFVLEIIGLACLWALFYYLRFTSVFPYHERVFSCNDATLAMPNLNPNQFLLYVSYDALYCVSFIIPPFVILLGELMFWLFSTKPRKVVHANCREFTVHLFTRRLLRFISVYIFGALIVCILIDTVKLMTGFHRPYFLTQCNPNYEKYCKPPLMLSPDMNPSYACNVVHDADFRSAWLSFPSLHAGLSSFAAIFTSCYVHYMISLRGAPLLRPFLIFGFIGMSVIASFSFVQGYKNHWLDVWVGWLIGVTCAFYLCHNVLCFQEFYHVIEDERRLPQEHISPFFSWFRLPRVNAKDPTYSVYAEEESPAAMPPAGASSLARHKGESGRNMHRTYEVTTTTESFQRTVTPAHQAANIGENF</sequence>
<protein>
    <submittedName>
        <fullName evidence="9">Lipid phosphate phosphatase-related protein type 4</fullName>
    </submittedName>
</protein>
<comment type="subcellular location">
    <subcellularLocation>
        <location evidence="1">Membrane</location>
        <topology evidence="1">Multi-pass membrane protein</topology>
    </subcellularLocation>
</comment>
<name>A0A0V1J5A3_TRIPS</name>
<evidence type="ECO:0000313" key="9">
    <source>
        <dbReference type="EMBL" id="KRZ30146.1"/>
    </source>
</evidence>
<dbReference type="PANTHER" id="PTHR10165">
    <property type="entry name" value="LIPID PHOSPHATE PHOSPHATASE"/>
    <property type="match status" value="1"/>
</dbReference>
<dbReference type="EMBL" id="JYDV01000132">
    <property type="protein sequence ID" value="KRZ30146.1"/>
    <property type="molecule type" value="Genomic_DNA"/>
</dbReference>
<evidence type="ECO:0000256" key="2">
    <source>
        <dbReference type="ARBA" id="ARBA00008816"/>
    </source>
</evidence>
<feature type="transmembrane region" description="Helical" evidence="7">
    <location>
        <begin position="689"/>
        <end position="710"/>
    </location>
</feature>
<dbReference type="Proteomes" id="UP000054826">
    <property type="component" value="Unassembled WGS sequence"/>
</dbReference>
<dbReference type="SUPFAM" id="SSF48317">
    <property type="entry name" value="Acid phosphatase/Vanadium-dependent haloperoxidase"/>
    <property type="match status" value="1"/>
</dbReference>
<dbReference type="CDD" id="cd03384">
    <property type="entry name" value="PAP2_wunen"/>
    <property type="match status" value="1"/>
</dbReference>
<dbReference type="GO" id="GO:0005886">
    <property type="term" value="C:plasma membrane"/>
    <property type="evidence" value="ECO:0007669"/>
    <property type="project" value="TreeGrafter"/>
</dbReference>
<evidence type="ECO:0000256" key="5">
    <source>
        <dbReference type="ARBA" id="ARBA00023136"/>
    </source>
</evidence>
<evidence type="ECO:0000259" key="8">
    <source>
        <dbReference type="SMART" id="SM00014"/>
    </source>
</evidence>
<dbReference type="InterPro" id="IPR043216">
    <property type="entry name" value="PAP-like"/>
</dbReference>
<evidence type="ECO:0000256" key="6">
    <source>
        <dbReference type="SAM" id="MobiDB-lite"/>
    </source>
</evidence>
<feature type="transmembrane region" description="Helical" evidence="7">
    <location>
        <begin position="476"/>
        <end position="499"/>
    </location>
</feature>